<dbReference type="EMBL" id="JAQOUE010000002">
    <property type="protein sequence ID" value="MDT7043791.1"/>
    <property type="molecule type" value="Genomic_DNA"/>
</dbReference>
<organism evidence="2 3">
    <name type="scientific">Candidatus Nitronereus thalassa</name>
    <dbReference type="NCBI Taxonomy" id="3020898"/>
    <lineage>
        <taxon>Bacteria</taxon>
        <taxon>Pseudomonadati</taxon>
        <taxon>Nitrospirota</taxon>
        <taxon>Nitrospiria</taxon>
        <taxon>Nitrospirales</taxon>
        <taxon>Nitrospiraceae</taxon>
        <taxon>Candidatus Nitronereus</taxon>
    </lineage>
</organism>
<evidence type="ECO:0000313" key="2">
    <source>
        <dbReference type="EMBL" id="MDT7043791.1"/>
    </source>
</evidence>
<dbReference type="RefSeq" id="WP_313834384.1">
    <property type="nucleotide sequence ID" value="NZ_JAQOUE010000002.1"/>
</dbReference>
<proteinExistence type="predicted"/>
<dbReference type="Proteomes" id="UP001250932">
    <property type="component" value="Unassembled WGS sequence"/>
</dbReference>
<feature type="domain" description="Ice-binding protein C-terminal" evidence="1">
    <location>
        <begin position="193"/>
        <end position="216"/>
    </location>
</feature>
<gene>
    <name evidence="2" type="ORF">PPG34_15660</name>
</gene>
<accession>A0ABU3KBH6</accession>
<comment type="caution">
    <text evidence="2">The sequence shown here is derived from an EMBL/GenBank/DDBJ whole genome shotgun (WGS) entry which is preliminary data.</text>
</comment>
<reference evidence="2 3" key="1">
    <citation type="journal article" date="2023" name="ISME J.">
        <title>Cultivation and genomic characterization of novel and ubiquitous marine nitrite-oxidizing bacteria from the Nitrospirales.</title>
        <authorList>
            <person name="Mueller A.J."/>
            <person name="Daebeler A."/>
            <person name="Herbold C.W."/>
            <person name="Kirkegaard R.H."/>
            <person name="Daims H."/>
        </authorList>
    </citation>
    <scope>NUCLEOTIDE SEQUENCE [LARGE SCALE GENOMIC DNA]</scope>
    <source>
        <strain evidence="2 3">EB</strain>
    </source>
</reference>
<name>A0ABU3KBH6_9BACT</name>
<evidence type="ECO:0000313" key="3">
    <source>
        <dbReference type="Proteomes" id="UP001250932"/>
    </source>
</evidence>
<evidence type="ECO:0000259" key="1">
    <source>
        <dbReference type="Pfam" id="PF07589"/>
    </source>
</evidence>
<dbReference type="InterPro" id="IPR013424">
    <property type="entry name" value="Ice-binding_C"/>
</dbReference>
<protein>
    <submittedName>
        <fullName evidence="2">PEP-CTERM sorting domain-containing protein</fullName>
    </submittedName>
</protein>
<sequence>MKYRRILFHMFIGMWLLAGGWVLDAQANSIWTYEGAGIDTSTQEVHSVTAWLELDFGPTVPTATHFSWGNVIRSALTVSGPNFQIGPALPSTNSFTFDESALVIANGEVVPPNIHGCTECLWTYFGVEGGFLQSLSAAILNGNEWELVAQVIQVPVLSLSPGPQSLQGGGNIFGEFILRGTGEWTPLTITPHPVPEPGTLLLLGSGLVGFSGWQMRKKSM</sequence>
<keyword evidence="3" id="KW-1185">Reference proteome</keyword>
<dbReference type="Pfam" id="PF07589">
    <property type="entry name" value="PEP-CTERM"/>
    <property type="match status" value="1"/>
</dbReference>
<dbReference type="NCBIfam" id="TIGR02595">
    <property type="entry name" value="PEP_CTERM"/>
    <property type="match status" value="1"/>
</dbReference>